<gene>
    <name evidence="7" type="ORF">BXT84_09755</name>
</gene>
<proteinExistence type="inferred from homology"/>
<dbReference type="NCBIfam" id="TIGR00543">
    <property type="entry name" value="isochor_syn"/>
    <property type="match status" value="1"/>
</dbReference>
<comment type="similarity">
    <text evidence="2">Belongs to the isochorismate synthase family.</text>
</comment>
<comment type="catalytic activity">
    <reaction evidence="1">
        <text>chorismate = isochorismate</text>
        <dbReference type="Rhea" id="RHEA:18985"/>
        <dbReference type="ChEBI" id="CHEBI:29748"/>
        <dbReference type="ChEBI" id="CHEBI:29780"/>
        <dbReference type="EC" id="5.4.4.2"/>
    </reaction>
</comment>
<name>A0ABN5H0D7_9FIRM</name>
<dbReference type="InterPro" id="IPR005801">
    <property type="entry name" value="ADC_synthase"/>
</dbReference>
<dbReference type="InterPro" id="IPR015890">
    <property type="entry name" value="Chorismate_C"/>
</dbReference>
<evidence type="ECO:0000313" key="7">
    <source>
        <dbReference type="EMBL" id="AUW94196.1"/>
    </source>
</evidence>
<evidence type="ECO:0000256" key="2">
    <source>
        <dbReference type="ARBA" id="ARBA00005297"/>
    </source>
</evidence>
<evidence type="ECO:0000256" key="3">
    <source>
        <dbReference type="ARBA" id="ARBA00012824"/>
    </source>
</evidence>
<feature type="domain" description="Chorismate-utilising enzyme C-terminal" evidence="6">
    <location>
        <begin position="192"/>
        <end position="443"/>
    </location>
</feature>
<keyword evidence="4" id="KW-0413">Isomerase</keyword>
<evidence type="ECO:0000256" key="5">
    <source>
        <dbReference type="ARBA" id="ARBA00041564"/>
    </source>
</evidence>
<protein>
    <recommendedName>
        <fullName evidence="3">isochorismate synthase</fullName>
        <ecNumber evidence="3">5.4.4.2</ecNumber>
    </recommendedName>
    <alternativeName>
        <fullName evidence="5">Isochorismate mutase</fullName>
    </alternativeName>
</protein>
<dbReference type="SUPFAM" id="SSF56322">
    <property type="entry name" value="ADC synthase"/>
    <property type="match status" value="1"/>
</dbReference>
<sequence>MNTHSVTESTSLLEFVAAAWEHWRYAPDQQFWQKEFDYPAVDLPMALQDTADGWYFAHPQGQEQCGLGAAMRWQTTSSQDFIDMERERLKLLAAGLSSKTTLGGGFAFDASDSHDEAWAAFGHARWVLPALYIHQSEGQAHIVVTVYPKHFASAQDAVQYYGTLWAAVDRPQRPDSKDPVPVLSQNMIPPSSQWMALVEEATAAIQQGLLHKVVVARRVDTTFAAPLAVGHLLHTLHHHNPSTTIFGLRAQGQTFLGATPELLLSIHDHTLETMALAGTTARQPSASADAHAAQMLMNSAKNRREHDAVVNRIVDTLRPYADLHVPQAPQILTLANVHHLWTPIQGGVRGDQSLWSLALKLHPTPAVGGEPRTVAQQWLRTHEGLDRGWYAGSVGTMDLKGQGSLWVALRSALVAGNRASCYAGCGIMHDSDPHKELEESEWKLQAMLNALGVKS</sequence>
<reference evidence="7 8" key="1">
    <citation type="journal article" date="2019" name="Sci. Rep.">
        <title>Sulfobacillus thermotolerans: new insights into resistance and metabolic capacities of acidophilic chemolithotrophs.</title>
        <authorList>
            <person name="Panyushkina A.E."/>
            <person name="Babenko V.V."/>
            <person name="Nikitina A.S."/>
            <person name="Selezneva O.V."/>
            <person name="Tsaplina I.A."/>
            <person name="Letarova M.A."/>
            <person name="Kostryukova E.S."/>
            <person name="Letarov A.V."/>
        </authorList>
    </citation>
    <scope>NUCLEOTIDE SEQUENCE [LARGE SCALE GENOMIC DNA]</scope>
    <source>
        <strain evidence="7 8">Kr1</strain>
    </source>
</reference>
<dbReference type="EC" id="5.4.4.2" evidence="3"/>
<dbReference type="InterPro" id="IPR004561">
    <property type="entry name" value="IsoChor_synthase"/>
</dbReference>
<evidence type="ECO:0000256" key="4">
    <source>
        <dbReference type="ARBA" id="ARBA00023235"/>
    </source>
</evidence>
<evidence type="ECO:0000259" key="6">
    <source>
        <dbReference type="Pfam" id="PF00425"/>
    </source>
</evidence>
<keyword evidence="8" id="KW-1185">Reference proteome</keyword>
<dbReference type="EMBL" id="CP019454">
    <property type="protein sequence ID" value="AUW94196.1"/>
    <property type="molecule type" value="Genomic_DNA"/>
</dbReference>
<dbReference type="PANTHER" id="PTHR42839:SF2">
    <property type="entry name" value="ISOCHORISMATE SYNTHASE ENTC"/>
    <property type="match status" value="1"/>
</dbReference>
<dbReference type="Pfam" id="PF00425">
    <property type="entry name" value="Chorismate_bind"/>
    <property type="match status" value="1"/>
</dbReference>
<evidence type="ECO:0000256" key="1">
    <source>
        <dbReference type="ARBA" id="ARBA00000799"/>
    </source>
</evidence>
<dbReference type="Proteomes" id="UP000325292">
    <property type="component" value="Chromosome"/>
</dbReference>
<dbReference type="PANTHER" id="PTHR42839">
    <property type="entry name" value="ISOCHORISMATE SYNTHASE ENTC"/>
    <property type="match status" value="1"/>
</dbReference>
<accession>A0ABN5H0D7</accession>
<organism evidence="7 8">
    <name type="scientific">Sulfobacillus thermotolerans</name>
    <dbReference type="NCBI Taxonomy" id="338644"/>
    <lineage>
        <taxon>Bacteria</taxon>
        <taxon>Bacillati</taxon>
        <taxon>Bacillota</taxon>
        <taxon>Clostridia</taxon>
        <taxon>Eubacteriales</taxon>
        <taxon>Clostridiales Family XVII. Incertae Sedis</taxon>
        <taxon>Sulfobacillus</taxon>
    </lineage>
</organism>
<evidence type="ECO:0000313" key="8">
    <source>
        <dbReference type="Proteomes" id="UP000325292"/>
    </source>
</evidence>
<dbReference type="Gene3D" id="3.60.120.10">
    <property type="entry name" value="Anthranilate synthase"/>
    <property type="match status" value="1"/>
</dbReference>